<reference evidence="4 5" key="1">
    <citation type="journal article" date="2015" name="Stand. Genomic Sci.">
        <title>Genomic Encyclopedia of Bacterial and Archaeal Type Strains, Phase III: the genomes of soil and plant-associated and newly described type strains.</title>
        <authorList>
            <person name="Whitman W.B."/>
            <person name="Woyke T."/>
            <person name="Klenk H.P."/>
            <person name="Zhou Y."/>
            <person name="Lilburn T.G."/>
            <person name="Beck B.J."/>
            <person name="De Vos P."/>
            <person name="Vandamme P."/>
            <person name="Eisen J.A."/>
            <person name="Garrity G."/>
            <person name="Hugenholtz P."/>
            <person name="Kyrpides N.C."/>
        </authorList>
    </citation>
    <scope>NUCLEOTIDE SEQUENCE [LARGE SCALE GENOMIC DNA]</scope>
    <source>
        <strain evidence="4 5">A3</strain>
    </source>
</reference>
<gene>
    <name evidence="4" type="ORF">EV148_101523</name>
</gene>
<dbReference type="PANTHER" id="PTHR38043">
    <property type="entry name" value="PROTEIN HEMX"/>
    <property type="match status" value="1"/>
</dbReference>
<name>A0A4R2IEP5_9GAMM</name>
<accession>A0A4R2IEP5</accession>
<dbReference type="GO" id="GO:0032259">
    <property type="term" value="P:methylation"/>
    <property type="evidence" value="ECO:0007669"/>
    <property type="project" value="UniProtKB-KW"/>
</dbReference>
<dbReference type="OrthoDB" id="5944509at2"/>
<evidence type="ECO:0000256" key="2">
    <source>
        <dbReference type="SAM" id="MobiDB-lite"/>
    </source>
</evidence>
<keyword evidence="1" id="KW-0175">Coiled coil</keyword>
<proteinExistence type="predicted"/>
<sequence length="364" mass="38148">MSEDIGSTSPAAGRELAPRTPPRAATGRGGARLAWLVAFAALVVALVALWRVYALEHGRAAAQAGAIDDLGARLDALSRTVDQRKRDIDGLRARLTDADDVNKSVREELLALGERSRHLEDAVANLSEQRLSGRDALALNEAEFLLQQARERLALFQDAAAAISAYRLADSALAAAEDPVFASVRQTIGAERQALEASRPAETHAALAALARLREAAAALPARQAAAQAGPATTSRWSGFIEQFVKISHDDGDPLAARDPGLARSLVVLDLRDAEAALLARDGDGYKAALGRARTGITATFDEAAPPTRASLADIDRLAAEPLAPALPELGSALKELRNLRATRALAHPPVPAARVAAPDGAGT</sequence>
<feature type="transmembrane region" description="Helical" evidence="3">
    <location>
        <begin position="33"/>
        <end position="53"/>
    </location>
</feature>
<dbReference type="EMBL" id="SLWQ01000001">
    <property type="protein sequence ID" value="TCO43104.1"/>
    <property type="molecule type" value="Genomic_DNA"/>
</dbReference>
<keyword evidence="4" id="KW-0489">Methyltransferase</keyword>
<keyword evidence="5" id="KW-1185">Reference proteome</keyword>
<dbReference type="PANTHER" id="PTHR38043:SF1">
    <property type="entry name" value="PROTEIN HEMX"/>
    <property type="match status" value="1"/>
</dbReference>
<dbReference type="Proteomes" id="UP000294862">
    <property type="component" value="Unassembled WGS sequence"/>
</dbReference>
<keyword evidence="3" id="KW-0472">Membrane</keyword>
<evidence type="ECO:0000256" key="3">
    <source>
        <dbReference type="SAM" id="Phobius"/>
    </source>
</evidence>
<evidence type="ECO:0000313" key="5">
    <source>
        <dbReference type="Proteomes" id="UP000294862"/>
    </source>
</evidence>
<dbReference type="RefSeq" id="WP_131992990.1">
    <property type="nucleotide sequence ID" value="NZ_SLWQ01000001.1"/>
</dbReference>
<organism evidence="4 5">
    <name type="scientific">Dokdonella fugitiva</name>
    <dbReference type="NCBI Taxonomy" id="328517"/>
    <lineage>
        <taxon>Bacteria</taxon>
        <taxon>Pseudomonadati</taxon>
        <taxon>Pseudomonadota</taxon>
        <taxon>Gammaproteobacteria</taxon>
        <taxon>Lysobacterales</taxon>
        <taxon>Rhodanobacteraceae</taxon>
        <taxon>Dokdonella</taxon>
    </lineage>
</organism>
<dbReference type="Pfam" id="PF04375">
    <property type="entry name" value="HemX"/>
    <property type="match status" value="1"/>
</dbReference>
<dbReference type="AlphaFoldDB" id="A0A4R2IEP5"/>
<evidence type="ECO:0000313" key="4">
    <source>
        <dbReference type="EMBL" id="TCO43104.1"/>
    </source>
</evidence>
<keyword evidence="4" id="KW-0808">Transferase</keyword>
<protein>
    <submittedName>
        <fullName evidence="4">Uroporphyrin-3 C-methyltransferase</fullName>
    </submittedName>
</protein>
<dbReference type="GO" id="GO:0008168">
    <property type="term" value="F:methyltransferase activity"/>
    <property type="evidence" value="ECO:0007669"/>
    <property type="project" value="UniProtKB-KW"/>
</dbReference>
<feature type="region of interest" description="Disordered" evidence="2">
    <location>
        <begin position="1"/>
        <end position="25"/>
    </location>
</feature>
<feature type="coiled-coil region" evidence="1">
    <location>
        <begin position="74"/>
        <end position="108"/>
    </location>
</feature>
<evidence type="ECO:0000256" key="1">
    <source>
        <dbReference type="SAM" id="Coils"/>
    </source>
</evidence>
<keyword evidence="3" id="KW-1133">Transmembrane helix</keyword>
<keyword evidence="3" id="KW-0812">Transmembrane</keyword>
<feature type="compositionally biased region" description="Polar residues" evidence="2">
    <location>
        <begin position="1"/>
        <end position="10"/>
    </location>
</feature>
<comment type="caution">
    <text evidence="4">The sequence shown here is derived from an EMBL/GenBank/DDBJ whole genome shotgun (WGS) entry which is preliminary data.</text>
</comment>
<dbReference type="InterPro" id="IPR007470">
    <property type="entry name" value="HemX"/>
</dbReference>